<evidence type="ECO:0000313" key="10">
    <source>
        <dbReference type="Proteomes" id="UP000675379"/>
    </source>
</evidence>
<comment type="caution">
    <text evidence="9">The sequence shown here is derived from an EMBL/GenBank/DDBJ whole genome shotgun (WGS) entry which is preliminary data.</text>
</comment>
<dbReference type="InterPro" id="IPR020846">
    <property type="entry name" value="MFS_dom"/>
</dbReference>
<evidence type="ECO:0000259" key="8">
    <source>
        <dbReference type="PROSITE" id="PS50850"/>
    </source>
</evidence>
<feature type="transmembrane region" description="Helical" evidence="7">
    <location>
        <begin position="21"/>
        <end position="40"/>
    </location>
</feature>
<dbReference type="PANTHER" id="PTHR43266:SF10">
    <property type="entry name" value="BACILYSIN EXPORTER BACE-RELATED"/>
    <property type="match status" value="1"/>
</dbReference>
<dbReference type="Proteomes" id="UP000675379">
    <property type="component" value="Unassembled WGS sequence"/>
</dbReference>
<evidence type="ECO:0000256" key="6">
    <source>
        <dbReference type="ARBA" id="ARBA00023136"/>
    </source>
</evidence>
<comment type="subcellular location">
    <subcellularLocation>
        <location evidence="1">Cell membrane</location>
        <topology evidence="1">Multi-pass membrane protein</topology>
    </subcellularLocation>
</comment>
<dbReference type="Gene3D" id="1.20.1250.20">
    <property type="entry name" value="MFS general substrate transporter like domains"/>
    <property type="match status" value="1"/>
</dbReference>
<evidence type="ECO:0000256" key="4">
    <source>
        <dbReference type="ARBA" id="ARBA00022692"/>
    </source>
</evidence>
<gene>
    <name evidence="9" type="ORF">KCG48_10845</name>
</gene>
<feature type="transmembrane region" description="Helical" evidence="7">
    <location>
        <begin position="264"/>
        <end position="283"/>
    </location>
</feature>
<feature type="transmembrane region" description="Helical" evidence="7">
    <location>
        <begin position="347"/>
        <end position="368"/>
    </location>
</feature>
<keyword evidence="5 7" id="KW-1133">Transmembrane helix</keyword>
<sequence length="406" mass="44969">METTPSPSWKKDTILFLSSQAISLFGSSLVSYAILWYITLSTNSGIMLMISTLFGFLPQLMVGIFAGVWADRFPRKYLIMIADLAIASATFGLAVLFWQGHESYTAIFAVSFIRSLFTGIQTPAVSALLPQIVPKDKLMKVNGINLGVESVMLLLAPPLSALLLSYAGLSLVFFLDVLTALTAVFLLLRLKVSAHVKAREKQTVSYREDLLQGLRYVGKNRFILSLILSRLSVYFLVSPVAMLTPLLVARSYGEEYWRLTLNEVSFFGGHILGGFLIALWPGFKNRTRTFGVALLLLGILTSGMGLATTFWLYLAFIAVMGLVIPYYHTPITTLLQEVVPEEKLGRVFSLVNASAAMMPLGMLIFGPLSDRVTIEQLLLVCGLLMTLQSILVLRNRHLLSYKNQTF</sequence>
<dbReference type="InterPro" id="IPR036259">
    <property type="entry name" value="MFS_trans_sf"/>
</dbReference>
<proteinExistence type="predicted"/>
<keyword evidence="3" id="KW-1003">Cell membrane</keyword>
<feature type="transmembrane region" description="Helical" evidence="7">
    <location>
        <begin position="166"/>
        <end position="188"/>
    </location>
</feature>
<dbReference type="GO" id="GO:0005886">
    <property type="term" value="C:plasma membrane"/>
    <property type="evidence" value="ECO:0007669"/>
    <property type="project" value="UniProtKB-SubCell"/>
</dbReference>
<reference evidence="9" key="1">
    <citation type="submission" date="2021-04" db="EMBL/GenBank/DDBJ databases">
        <title>Proteiniclasticum sedimins sp. nov., an obligate anaerobic bacterium isolated from anaerobic sludge.</title>
        <authorList>
            <person name="Liu J."/>
        </authorList>
    </citation>
    <scope>NUCLEOTIDE SEQUENCE</scope>
    <source>
        <strain evidence="9">BAD-10</strain>
    </source>
</reference>
<dbReference type="InterPro" id="IPR011701">
    <property type="entry name" value="MFS"/>
</dbReference>
<dbReference type="Pfam" id="PF07690">
    <property type="entry name" value="MFS_1"/>
    <property type="match status" value="1"/>
</dbReference>
<dbReference type="GO" id="GO:0022857">
    <property type="term" value="F:transmembrane transporter activity"/>
    <property type="evidence" value="ECO:0007669"/>
    <property type="project" value="InterPro"/>
</dbReference>
<evidence type="ECO:0000256" key="1">
    <source>
        <dbReference type="ARBA" id="ARBA00004651"/>
    </source>
</evidence>
<dbReference type="RefSeq" id="WP_211802247.1">
    <property type="nucleotide sequence ID" value="NZ_JAGSCS010000015.1"/>
</dbReference>
<dbReference type="EMBL" id="JAGSCS010000015">
    <property type="protein sequence ID" value="MBR0576827.1"/>
    <property type="molecule type" value="Genomic_DNA"/>
</dbReference>
<dbReference type="CDD" id="cd06173">
    <property type="entry name" value="MFS_MefA_like"/>
    <property type="match status" value="1"/>
</dbReference>
<name>A0A941CRC7_9CLOT</name>
<organism evidence="9 10">
    <name type="scientific">Proteiniclasticum sediminis</name>
    <dbReference type="NCBI Taxonomy" id="2804028"/>
    <lineage>
        <taxon>Bacteria</taxon>
        <taxon>Bacillati</taxon>
        <taxon>Bacillota</taxon>
        <taxon>Clostridia</taxon>
        <taxon>Eubacteriales</taxon>
        <taxon>Clostridiaceae</taxon>
        <taxon>Proteiniclasticum</taxon>
    </lineage>
</organism>
<keyword evidence="2" id="KW-0813">Transport</keyword>
<dbReference type="PROSITE" id="PS50850">
    <property type="entry name" value="MFS"/>
    <property type="match status" value="1"/>
</dbReference>
<keyword evidence="6 7" id="KW-0472">Membrane</keyword>
<keyword evidence="4 7" id="KW-0812">Transmembrane</keyword>
<accession>A0A941CRC7</accession>
<feature type="transmembrane region" description="Helical" evidence="7">
    <location>
        <begin position="222"/>
        <end position="244"/>
    </location>
</feature>
<feature type="transmembrane region" description="Helical" evidence="7">
    <location>
        <begin position="46"/>
        <end position="70"/>
    </location>
</feature>
<evidence type="ECO:0000256" key="3">
    <source>
        <dbReference type="ARBA" id="ARBA00022475"/>
    </source>
</evidence>
<feature type="domain" description="Major facilitator superfamily (MFS) profile" evidence="8">
    <location>
        <begin position="1"/>
        <end position="194"/>
    </location>
</feature>
<evidence type="ECO:0000256" key="5">
    <source>
        <dbReference type="ARBA" id="ARBA00022989"/>
    </source>
</evidence>
<dbReference type="AlphaFoldDB" id="A0A941CRC7"/>
<dbReference type="SUPFAM" id="SSF103473">
    <property type="entry name" value="MFS general substrate transporter"/>
    <property type="match status" value="1"/>
</dbReference>
<evidence type="ECO:0000313" key="9">
    <source>
        <dbReference type="EMBL" id="MBR0576827.1"/>
    </source>
</evidence>
<dbReference type="PANTHER" id="PTHR43266">
    <property type="entry name" value="MACROLIDE-EFFLUX PROTEIN"/>
    <property type="match status" value="1"/>
</dbReference>
<evidence type="ECO:0000256" key="2">
    <source>
        <dbReference type="ARBA" id="ARBA00022448"/>
    </source>
</evidence>
<feature type="transmembrane region" description="Helical" evidence="7">
    <location>
        <begin position="77"/>
        <end position="98"/>
    </location>
</feature>
<keyword evidence="10" id="KW-1185">Reference proteome</keyword>
<evidence type="ECO:0000256" key="7">
    <source>
        <dbReference type="SAM" id="Phobius"/>
    </source>
</evidence>
<protein>
    <submittedName>
        <fullName evidence="9">MFS transporter</fullName>
    </submittedName>
</protein>
<feature type="transmembrane region" description="Helical" evidence="7">
    <location>
        <begin position="290"/>
        <end position="307"/>
    </location>
</feature>
<feature type="transmembrane region" description="Helical" evidence="7">
    <location>
        <begin position="374"/>
        <end position="393"/>
    </location>
</feature>
<feature type="transmembrane region" description="Helical" evidence="7">
    <location>
        <begin position="313"/>
        <end position="335"/>
    </location>
</feature>